<keyword evidence="3" id="KW-1185">Reference proteome</keyword>
<dbReference type="EMBL" id="JOJR01000128">
    <property type="protein sequence ID" value="RCN44477.1"/>
    <property type="molecule type" value="Genomic_DNA"/>
</dbReference>
<evidence type="ECO:0000313" key="3">
    <source>
        <dbReference type="Proteomes" id="UP000252519"/>
    </source>
</evidence>
<dbReference type="GO" id="GO:0016020">
    <property type="term" value="C:membrane"/>
    <property type="evidence" value="ECO:0007669"/>
    <property type="project" value="InterPro"/>
</dbReference>
<dbReference type="OrthoDB" id="5828334at2759"/>
<dbReference type="GO" id="GO:0140359">
    <property type="term" value="F:ABC-type transporter activity"/>
    <property type="evidence" value="ECO:0007669"/>
    <property type="project" value="InterPro"/>
</dbReference>
<comment type="caution">
    <text evidence="2">The sequence shown here is derived from an EMBL/GenBank/DDBJ whole genome shotgun (WGS) entry which is preliminary data.</text>
</comment>
<feature type="transmembrane region" description="Helical" evidence="1">
    <location>
        <begin position="62"/>
        <end position="80"/>
    </location>
</feature>
<name>A0A368GNH8_ANCCA</name>
<feature type="transmembrane region" description="Helical" evidence="1">
    <location>
        <begin position="28"/>
        <end position="50"/>
    </location>
</feature>
<evidence type="ECO:0000256" key="1">
    <source>
        <dbReference type="SAM" id="Phobius"/>
    </source>
</evidence>
<keyword evidence="1" id="KW-1133">Transmembrane helix</keyword>
<dbReference type="AlphaFoldDB" id="A0A368GNH8"/>
<gene>
    <name evidence="2" type="ORF">ANCCAN_09544</name>
</gene>
<organism evidence="2 3">
    <name type="scientific">Ancylostoma caninum</name>
    <name type="common">Dog hookworm</name>
    <dbReference type="NCBI Taxonomy" id="29170"/>
    <lineage>
        <taxon>Eukaryota</taxon>
        <taxon>Metazoa</taxon>
        <taxon>Ecdysozoa</taxon>
        <taxon>Nematoda</taxon>
        <taxon>Chromadorea</taxon>
        <taxon>Rhabditida</taxon>
        <taxon>Rhabditina</taxon>
        <taxon>Rhabditomorpha</taxon>
        <taxon>Strongyloidea</taxon>
        <taxon>Ancylostomatidae</taxon>
        <taxon>Ancylostomatinae</taxon>
        <taxon>Ancylostoma</taxon>
    </lineage>
</organism>
<dbReference type="PANTHER" id="PTHR19229:SF250">
    <property type="entry name" value="ABC TRANSPORTER DOMAIN-CONTAINING PROTEIN-RELATED"/>
    <property type="match status" value="1"/>
</dbReference>
<dbReference type="InterPro" id="IPR026082">
    <property type="entry name" value="ABCA"/>
</dbReference>
<dbReference type="PANTHER" id="PTHR19229">
    <property type="entry name" value="ATP-BINDING CASSETTE TRANSPORTER SUBFAMILY A ABCA"/>
    <property type="match status" value="1"/>
</dbReference>
<dbReference type="Proteomes" id="UP000252519">
    <property type="component" value="Unassembled WGS sequence"/>
</dbReference>
<evidence type="ECO:0000313" key="2">
    <source>
        <dbReference type="EMBL" id="RCN44477.1"/>
    </source>
</evidence>
<keyword evidence="1" id="KW-0472">Membrane</keyword>
<protein>
    <submittedName>
        <fullName evidence="2">Uncharacterized protein</fullName>
    </submittedName>
</protein>
<reference evidence="2 3" key="1">
    <citation type="submission" date="2014-10" db="EMBL/GenBank/DDBJ databases">
        <title>Draft genome of the hookworm Ancylostoma caninum.</title>
        <authorList>
            <person name="Mitreva M."/>
        </authorList>
    </citation>
    <scope>NUCLEOTIDE SEQUENCE [LARGE SCALE GENOMIC DNA]</scope>
    <source>
        <strain evidence="2 3">Baltimore</strain>
    </source>
</reference>
<sequence length="146" mass="16379">MFVCLLLYAFDALYITFAISTFFMSGSAASLAAEIVWMALCFWYILFNMLDIESSFSFGVKMLNCLNPIIASSYAMTFLAKYETQANGLHWSLLFTPSTLVDHLAVGHCFVMLIVDGICLMLITWYVEAVCPGGDGVPQNPWFFFL</sequence>
<dbReference type="STRING" id="29170.A0A368GNH8"/>
<keyword evidence="1" id="KW-0812">Transmembrane</keyword>
<proteinExistence type="predicted"/>
<dbReference type="GO" id="GO:0005319">
    <property type="term" value="F:lipid transporter activity"/>
    <property type="evidence" value="ECO:0007669"/>
    <property type="project" value="TreeGrafter"/>
</dbReference>
<accession>A0A368GNH8</accession>
<feature type="non-terminal residue" evidence="2">
    <location>
        <position position="146"/>
    </location>
</feature>
<feature type="transmembrane region" description="Helical" evidence="1">
    <location>
        <begin position="100"/>
        <end position="123"/>
    </location>
</feature>